<reference evidence="5 6" key="1">
    <citation type="submission" date="2013-01" db="EMBL/GenBank/DDBJ databases">
        <title>The Genome Sequence of Clostridium colicanis 209318.</title>
        <authorList>
            <consortium name="The Broad Institute Genome Sequencing Platform"/>
            <person name="Earl A."/>
            <person name="Ward D."/>
            <person name="Feldgarden M."/>
            <person name="Gevers D."/>
            <person name="Courvalin P."/>
            <person name="Lambert T."/>
            <person name="Walker B."/>
            <person name="Young S.K."/>
            <person name="Zeng Q."/>
            <person name="Gargeya S."/>
            <person name="Fitzgerald M."/>
            <person name="Haas B."/>
            <person name="Abouelleil A."/>
            <person name="Alvarado L."/>
            <person name="Arachchi H.M."/>
            <person name="Berlin A.M."/>
            <person name="Chapman S.B."/>
            <person name="Dewar J."/>
            <person name="Goldberg J."/>
            <person name="Griggs A."/>
            <person name="Gujja S."/>
            <person name="Hansen M."/>
            <person name="Howarth C."/>
            <person name="Imamovic A."/>
            <person name="Larimer J."/>
            <person name="McCowan C."/>
            <person name="Murphy C."/>
            <person name="Neiman D."/>
            <person name="Pearson M."/>
            <person name="Priest M."/>
            <person name="Roberts A."/>
            <person name="Saif S."/>
            <person name="Shea T."/>
            <person name="Sisk P."/>
            <person name="Sykes S."/>
            <person name="Wortman J."/>
            <person name="Nusbaum C."/>
            <person name="Birren B."/>
        </authorList>
    </citation>
    <scope>NUCLEOTIDE SEQUENCE [LARGE SCALE GENOMIC DNA]</scope>
    <source>
        <strain evidence="5 6">209318</strain>
    </source>
</reference>
<dbReference type="InterPro" id="IPR037923">
    <property type="entry name" value="HTH-like"/>
</dbReference>
<comment type="caution">
    <text evidence="5">The sequence shown here is derived from an EMBL/GenBank/DDBJ whole genome shotgun (WGS) entry which is preliminary data.</text>
</comment>
<accession>N9WHY9</accession>
<proteinExistence type="predicted"/>
<gene>
    <name evidence="5" type="ORF">HMPREF1092_01760</name>
</gene>
<dbReference type="eggNOG" id="COG2207">
    <property type="taxonomic scope" value="Bacteria"/>
</dbReference>
<keyword evidence="3" id="KW-0804">Transcription</keyword>
<dbReference type="GO" id="GO:0043565">
    <property type="term" value="F:sequence-specific DNA binding"/>
    <property type="evidence" value="ECO:0007669"/>
    <property type="project" value="InterPro"/>
</dbReference>
<dbReference type="Gene3D" id="2.60.120.10">
    <property type="entry name" value="Jelly Rolls"/>
    <property type="match status" value="1"/>
</dbReference>
<evidence type="ECO:0000313" key="5">
    <source>
        <dbReference type="EMBL" id="ENZ02525.1"/>
    </source>
</evidence>
<dbReference type="EMBL" id="AGYT01000008">
    <property type="protein sequence ID" value="ENZ02525.1"/>
    <property type="molecule type" value="Genomic_DNA"/>
</dbReference>
<dbReference type="Gene3D" id="1.10.10.60">
    <property type="entry name" value="Homeodomain-like"/>
    <property type="match status" value="2"/>
</dbReference>
<dbReference type="PRINTS" id="PR00032">
    <property type="entry name" value="HTHARAC"/>
</dbReference>
<keyword evidence="1" id="KW-0805">Transcription regulation</keyword>
<dbReference type="PANTHER" id="PTHR43280:SF28">
    <property type="entry name" value="HTH-TYPE TRANSCRIPTIONAL ACTIVATOR RHAS"/>
    <property type="match status" value="1"/>
</dbReference>
<dbReference type="SUPFAM" id="SSF46689">
    <property type="entry name" value="Homeodomain-like"/>
    <property type="match status" value="2"/>
</dbReference>
<dbReference type="PROSITE" id="PS01124">
    <property type="entry name" value="HTH_ARAC_FAMILY_2"/>
    <property type="match status" value="1"/>
</dbReference>
<dbReference type="Pfam" id="PF12833">
    <property type="entry name" value="HTH_18"/>
    <property type="match status" value="1"/>
</dbReference>
<dbReference type="GO" id="GO:0003700">
    <property type="term" value="F:DNA-binding transcription factor activity"/>
    <property type="evidence" value="ECO:0007669"/>
    <property type="project" value="InterPro"/>
</dbReference>
<dbReference type="HOGENOM" id="CLU_000445_88_3_9"/>
<dbReference type="Proteomes" id="UP000013097">
    <property type="component" value="Unassembled WGS sequence"/>
</dbReference>
<protein>
    <recommendedName>
        <fullName evidence="4">HTH araC/xylS-type domain-containing protein</fullName>
    </recommendedName>
</protein>
<dbReference type="SMART" id="SM00342">
    <property type="entry name" value="HTH_ARAC"/>
    <property type="match status" value="1"/>
</dbReference>
<dbReference type="InterPro" id="IPR009057">
    <property type="entry name" value="Homeodomain-like_sf"/>
</dbReference>
<keyword evidence="6" id="KW-1185">Reference proteome</keyword>
<dbReference type="InterPro" id="IPR003313">
    <property type="entry name" value="AraC-bd"/>
</dbReference>
<evidence type="ECO:0000256" key="1">
    <source>
        <dbReference type="ARBA" id="ARBA00023015"/>
    </source>
</evidence>
<dbReference type="InterPro" id="IPR020449">
    <property type="entry name" value="Tscrpt_reg_AraC-type_HTH"/>
</dbReference>
<dbReference type="InterPro" id="IPR018060">
    <property type="entry name" value="HTH_AraC"/>
</dbReference>
<dbReference type="AlphaFoldDB" id="N9WHY9"/>
<dbReference type="PANTHER" id="PTHR43280">
    <property type="entry name" value="ARAC-FAMILY TRANSCRIPTIONAL REGULATOR"/>
    <property type="match status" value="1"/>
</dbReference>
<organism evidence="5 6">
    <name type="scientific">Clostridium thermobutyricum</name>
    <dbReference type="NCBI Taxonomy" id="29372"/>
    <lineage>
        <taxon>Bacteria</taxon>
        <taxon>Bacillati</taxon>
        <taxon>Bacillota</taxon>
        <taxon>Clostridia</taxon>
        <taxon>Eubacteriales</taxon>
        <taxon>Clostridiaceae</taxon>
        <taxon>Clostridium</taxon>
    </lineage>
</organism>
<sequence length="291" mass="35013">MSKAEYEKINLNENIPAFIWYIDNESYNIDYYSYISPHWHRSMELTLVTEGEINGRINGTPISVKKNEFVFVNSGDVHEFEKDKGKISSGVILIMSYDFIKNVYPNFDNVRLDIKKVGLKKDRLIEIFLDIKEYFLNPKELDYLKINSYLYEILYILFSNCISEEVTIQDERFKYRERQKEILTYINENYKEGLSLDYMAKKFYMSKEYFSRKFHQWFGVTYKVYLSNYRLNKAYENIIKTDENIKDISAIHGFSNVKSFINIFKEKYGMTPSKYRKYIKELKNDIKEDKK</sequence>
<feature type="domain" description="HTH araC/xylS-type" evidence="4">
    <location>
        <begin position="180"/>
        <end position="278"/>
    </location>
</feature>
<dbReference type="SUPFAM" id="SSF51215">
    <property type="entry name" value="Regulatory protein AraC"/>
    <property type="match status" value="1"/>
</dbReference>
<dbReference type="PATRIC" id="fig|999411.4.peg.1734"/>
<dbReference type="InterPro" id="IPR014710">
    <property type="entry name" value="RmlC-like_jellyroll"/>
</dbReference>
<dbReference type="Pfam" id="PF02311">
    <property type="entry name" value="AraC_binding"/>
    <property type="match status" value="1"/>
</dbReference>
<keyword evidence="2" id="KW-0238">DNA-binding</keyword>
<evidence type="ECO:0000313" key="6">
    <source>
        <dbReference type="Proteomes" id="UP000013097"/>
    </source>
</evidence>
<evidence type="ECO:0000256" key="3">
    <source>
        <dbReference type="ARBA" id="ARBA00023163"/>
    </source>
</evidence>
<name>N9WHY9_9CLOT</name>
<dbReference type="RefSeq" id="WP_002598261.1">
    <property type="nucleotide sequence ID" value="NZ_KB850956.1"/>
</dbReference>
<evidence type="ECO:0000256" key="2">
    <source>
        <dbReference type="ARBA" id="ARBA00023125"/>
    </source>
</evidence>
<evidence type="ECO:0000259" key="4">
    <source>
        <dbReference type="PROSITE" id="PS01124"/>
    </source>
</evidence>